<protein>
    <submittedName>
        <fullName evidence="1">Uncharacterized protein</fullName>
    </submittedName>
</protein>
<evidence type="ECO:0000313" key="3">
    <source>
        <dbReference type="Proteomes" id="UP000755667"/>
    </source>
</evidence>
<dbReference type="Proteomes" id="UP000755667">
    <property type="component" value="Unassembled WGS sequence"/>
</dbReference>
<dbReference type="EMBL" id="JAFBXE010000010">
    <property type="protein sequence ID" value="MBM2413612.1"/>
    <property type="molecule type" value="Genomic_DNA"/>
</dbReference>
<evidence type="ECO:0000313" key="4">
    <source>
        <dbReference type="Proteomes" id="UP000809440"/>
    </source>
</evidence>
<comment type="caution">
    <text evidence="1">The sequence shown here is derived from an EMBL/GenBank/DDBJ whole genome shotgun (WGS) entry which is preliminary data.</text>
</comment>
<dbReference type="AlphaFoldDB" id="A0A9Q2NX09"/>
<name>A0A9Q2NX09_9RHOB</name>
<evidence type="ECO:0000313" key="1">
    <source>
        <dbReference type="EMBL" id="MBM2413612.1"/>
    </source>
</evidence>
<proteinExistence type="predicted"/>
<organism evidence="1 3">
    <name type="scientific">Marivita cryptomonadis</name>
    <dbReference type="NCBI Taxonomy" id="505252"/>
    <lineage>
        <taxon>Bacteria</taxon>
        <taxon>Pseudomonadati</taxon>
        <taxon>Pseudomonadota</taxon>
        <taxon>Alphaproteobacteria</taxon>
        <taxon>Rhodobacterales</taxon>
        <taxon>Roseobacteraceae</taxon>
        <taxon>Marivita</taxon>
    </lineage>
</organism>
<dbReference type="EMBL" id="JAFBXF010000010">
    <property type="protein sequence ID" value="MBM2418281.1"/>
    <property type="molecule type" value="Genomic_DNA"/>
</dbReference>
<dbReference type="Proteomes" id="UP000809440">
    <property type="component" value="Unassembled WGS sequence"/>
</dbReference>
<sequence length="549" mass="59104">MRLAFQTFKGEIPRLNPRLLPEGAAQTAINCEFASGSLEPLRADVVANAGTGIVDFYNHNGTFLTFSKRTSVAPGPVATDRIYIMANGEAPKMRIMPAGTEYPLALPTPTAPATVSIEVAATPNEPTYQTDQLGGPVLDANGNPIVLVEASPLPLDTMVFVYTWVSIFDEESLPSPVSYPIDVTEGSTIRLAFPDSAPVASRVNRKRVYRSITSATGTTDYFFIKELNAASGAYVYDPAVDLPQEVLPSTFYDPPVSGLEGLTAMNNGMMAAFKGKDLYFCEPYQPHAWPSAYSLKTDFPIVGLAAFGNALAVLTTGQPHICNGTAPENMIMDRLEINAPCVSAASIVDMGYSALYATNDGIASISTGGAEIVTRNLFTREQWRAMAAANVSAGHYDGAYVFTYTDGENARTGMLQFSEGPFFVTTDTVASVLRHDLTSGDLYYATAAGIMEFDLASGAYRALTWRSKLYDVLSYTPFAVLLVEGEALDETPAFSAKVYRDGALFHTITALNSPERLPAGLGRTWELEITGKVRVTRAVMAGSVEEIME</sequence>
<keyword evidence="4" id="KW-1185">Reference proteome</keyword>
<gene>
    <name evidence="1" type="ORF">JQX41_14950</name>
    <name evidence="2" type="ORF">JQX48_14960</name>
</gene>
<reference evidence="1 4" key="1">
    <citation type="submission" date="2021-01" db="EMBL/GenBank/DDBJ databases">
        <title>Diatom-associated Roseobacters Show Island Model of Population Structure.</title>
        <authorList>
            <person name="Qu L."/>
            <person name="Feng X."/>
            <person name="Chen Y."/>
            <person name="Li L."/>
            <person name="Wang X."/>
            <person name="Hu Z."/>
            <person name="Wang H."/>
            <person name="Luo H."/>
        </authorList>
    </citation>
    <scope>NUCLEOTIDE SEQUENCE</scope>
    <source>
        <strain evidence="2 4">CC28-63</strain>
        <strain evidence="1">CC28-69</strain>
    </source>
</reference>
<dbReference type="RefSeq" id="WP_138487954.1">
    <property type="nucleotide sequence ID" value="NZ_JAFBWU010000010.1"/>
</dbReference>
<evidence type="ECO:0000313" key="2">
    <source>
        <dbReference type="EMBL" id="MBM2418281.1"/>
    </source>
</evidence>
<accession>A0A9Q2NX09</accession>